<dbReference type="InterPro" id="IPR001431">
    <property type="entry name" value="Pept_M16_Zn_BS"/>
</dbReference>
<dbReference type="PANTHER" id="PTHR11851:SF49">
    <property type="entry name" value="MITOCHONDRIAL-PROCESSING PEPTIDASE SUBUNIT ALPHA"/>
    <property type="match status" value="1"/>
</dbReference>
<dbReference type="InterPro" id="IPR050361">
    <property type="entry name" value="MPP/UQCRC_Complex"/>
</dbReference>
<dbReference type="InterPro" id="IPR011765">
    <property type="entry name" value="Pept_M16_N"/>
</dbReference>
<dbReference type="EMBL" id="MFQE01000068">
    <property type="protein sequence ID" value="OGH69692.1"/>
    <property type="molecule type" value="Genomic_DNA"/>
</dbReference>
<dbReference type="Proteomes" id="UP000177457">
    <property type="component" value="Unassembled WGS sequence"/>
</dbReference>
<dbReference type="GO" id="GO:0004222">
    <property type="term" value="F:metalloendopeptidase activity"/>
    <property type="evidence" value="ECO:0007669"/>
    <property type="project" value="InterPro"/>
</dbReference>
<reference evidence="5 6" key="1">
    <citation type="journal article" date="2016" name="Nat. Commun.">
        <title>Thousands of microbial genomes shed light on interconnected biogeochemical processes in an aquifer system.</title>
        <authorList>
            <person name="Anantharaman K."/>
            <person name="Brown C.T."/>
            <person name="Hug L.A."/>
            <person name="Sharon I."/>
            <person name="Castelle C.J."/>
            <person name="Probst A.J."/>
            <person name="Thomas B.C."/>
            <person name="Singh A."/>
            <person name="Wilkins M.J."/>
            <person name="Karaoz U."/>
            <person name="Brodie E.L."/>
            <person name="Williams K.H."/>
            <person name="Hubbard S.S."/>
            <person name="Banfield J.F."/>
        </authorList>
    </citation>
    <scope>NUCLEOTIDE SEQUENCE [LARGE SCALE GENOMIC DNA]</scope>
</reference>
<gene>
    <name evidence="5" type="ORF">A3C90_03575</name>
</gene>
<name>A0A1F6MDG1_9BACT</name>
<organism evidence="5 6">
    <name type="scientific">Candidatus Magasanikbacteria bacterium RIFCSPHIGHO2_02_FULL_51_14</name>
    <dbReference type="NCBI Taxonomy" id="1798683"/>
    <lineage>
        <taxon>Bacteria</taxon>
        <taxon>Candidatus Magasanikiibacteriota</taxon>
    </lineage>
</organism>
<dbReference type="Pfam" id="PF00675">
    <property type="entry name" value="Peptidase_M16"/>
    <property type="match status" value="1"/>
</dbReference>
<feature type="domain" description="Peptidase M16 C-terminal" evidence="4">
    <location>
        <begin position="169"/>
        <end position="343"/>
    </location>
</feature>
<evidence type="ECO:0000259" key="4">
    <source>
        <dbReference type="Pfam" id="PF05193"/>
    </source>
</evidence>
<evidence type="ECO:0000313" key="6">
    <source>
        <dbReference type="Proteomes" id="UP000177457"/>
    </source>
</evidence>
<proteinExistence type="inferred from homology"/>
<dbReference type="AlphaFoldDB" id="A0A1F6MDG1"/>
<comment type="caution">
    <text evidence="5">The sequence shown here is derived from an EMBL/GenBank/DDBJ whole genome shotgun (WGS) entry which is preliminary data.</text>
</comment>
<comment type="similarity">
    <text evidence="1 2">Belongs to the peptidase M16 family.</text>
</comment>
<evidence type="ECO:0000256" key="2">
    <source>
        <dbReference type="RuleBase" id="RU004447"/>
    </source>
</evidence>
<dbReference type="SUPFAM" id="SSF63411">
    <property type="entry name" value="LuxS/MPP-like metallohydrolase"/>
    <property type="match status" value="2"/>
</dbReference>
<dbReference type="PANTHER" id="PTHR11851">
    <property type="entry name" value="METALLOPROTEASE"/>
    <property type="match status" value="1"/>
</dbReference>
<dbReference type="InterPro" id="IPR011249">
    <property type="entry name" value="Metalloenz_LuxS/M16"/>
</dbReference>
<evidence type="ECO:0000259" key="3">
    <source>
        <dbReference type="Pfam" id="PF00675"/>
    </source>
</evidence>
<dbReference type="InterPro" id="IPR007863">
    <property type="entry name" value="Peptidase_M16_C"/>
</dbReference>
<dbReference type="Pfam" id="PF05193">
    <property type="entry name" value="Peptidase_M16_C"/>
    <property type="match status" value="1"/>
</dbReference>
<evidence type="ECO:0000256" key="1">
    <source>
        <dbReference type="ARBA" id="ARBA00007261"/>
    </source>
</evidence>
<sequence>MFEHYQLGNRANVYLVPQIDTKSVTALVMYPVGSRYETEKMRGVSHYIEHLMFKGTKKRPTTLALTREIDRLGAEYNAFTGKEYTGYFIKVDATYTETAIDILSDMLFHSLFDAKEMEKEKTVIVEEIRMYKDNPIMRIEDLFEESLFAGSRMGWNIAGTEDHVLSYGRDDVLAYRHRYYQPGNATIIIAGAIDDDIRKLLARYFGKERNVHAAPKTFTPHGFGSSEKTDRIVVERKHTDQAQLMIGFPAFRHTDKRNTAGAVMNMILGGSMSSRLFIQIRERRGLAYMVKSGGETFRDAGFFYVRAGLDAKNINGALAVMHNEIEKIKDAGVTQRELKDAKTHIRGSLTLSLEDSSAQADWYARQALFMDSIKTPEQKLREIERVTNEQIRDVARRVFHSDEMRVAVVGDVEAESVFF</sequence>
<accession>A0A1F6MDG1</accession>
<evidence type="ECO:0008006" key="7">
    <source>
        <dbReference type="Google" id="ProtNLM"/>
    </source>
</evidence>
<dbReference type="GO" id="GO:0006508">
    <property type="term" value="P:proteolysis"/>
    <property type="evidence" value="ECO:0007669"/>
    <property type="project" value="InterPro"/>
</dbReference>
<feature type="domain" description="Peptidase M16 N-terminal" evidence="3">
    <location>
        <begin position="20"/>
        <end position="160"/>
    </location>
</feature>
<protein>
    <recommendedName>
        <fullName evidence="7">Peptidase M16</fullName>
    </recommendedName>
</protein>
<dbReference type="Gene3D" id="3.30.830.10">
    <property type="entry name" value="Metalloenzyme, LuxS/M16 peptidase-like"/>
    <property type="match status" value="2"/>
</dbReference>
<dbReference type="PROSITE" id="PS00143">
    <property type="entry name" value="INSULINASE"/>
    <property type="match status" value="1"/>
</dbReference>
<dbReference type="GO" id="GO:0046872">
    <property type="term" value="F:metal ion binding"/>
    <property type="evidence" value="ECO:0007669"/>
    <property type="project" value="InterPro"/>
</dbReference>
<dbReference type="STRING" id="1798683.A3C90_03575"/>
<evidence type="ECO:0000313" key="5">
    <source>
        <dbReference type="EMBL" id="OGH69692.1"/>
    </source>
</evidence>